<dbReference type="EMBL" id="CANHGI010000005">
    <property type="protein sequence ID" value="CAI5450315.1"/>
    <property type="molecule type" value="Genomic_DNA"/>
</dbReference>
<proteinExistence type="predicted"/>
<dbReference type="Proteomes" id="UP001152747">
    <property type="component" value="Unassembled WGS sequence"/>
</dbReference>
<accession>A0A9P1IS62</accession>
<name>A0A9P1IS62_9PELO</name>
<gene>
    <name evidence="3" type="ORF">CAMP_LOCUS12952</name>
</gene>
<evidence type="ECO:0000256" key="1">
    <source>
        <dbReference type="SAM" id="Phobius"/>
    </source>
</evidence>
<feature type="chain" id="PRO_5040264758" evidence="2">
    <location>
        <begin position="16"/>
        <end position="320"/>
    </location>
</feature>
<dbReference type="AlphaFoldDB" id="A0A9P1IS62"/>
<feature type="transmembrane region" description="Helical" evidence="1">
    <location>
        <begin position="229"/>
        <end position="254"/>
    </location>
</feature>
<comment type="caution">
    <text evidence="3">The sequence shown here is derived from an EMBL/GenBank/DDBJ whole genome shotgun (WGS) entry which is preliminary data.</text>
</comment>
<reference evidence="3" key="1">
    <citation type="submission" date="2022-11" db="EMBL/GenBank/DDBJ databases">
        <authorList>
            <person name="Kikuchi T."/>
        </authorList>
    </citation>
    <scope>NUCLEOTIDE SEQUENCE</scope>
    <source>
        <strain evidence="3">PS1010</strain>
    </source>
</reference>
<evidence type="ECO:0000313" key="3">
    <source>
        <dbReference type="EMBL" id="CAI5450315.1"/>
    </source>
</evidence>
<evidence type="ECO:0000256" key="2">
    <source>
        <dbReference type="SAM" id="SignalP"/>
    </source>
</evidence>
<keyword evidence="2" id="KW-0732">Signal</keyword>
<keyword evidence="1" id="KW-1133">Transmembrane helix</keyword>
<evidence type="ECO:0000313" key="4">
    <source>
        <dbReference type="Proteomes" id="UP001152747"/>
    </source>
</evidence>
<protein>
    <submittedName>
        <fullName evidence="3">Uncharacterized protein</fullName>
    </submittedName>
</protein>
<keyword evidence="1" id="KW-0812">Transmembrane</keyword>
<keyword evidence="4" id="KW-1185">Reference proteome</keyword>
<keyword evidence="1" id="KW-0472">Membrane</keyword>
<feature type="signal peptide" evidence="2">
    <location>
        <begin position="1"/>
        <end position="15"/>
    </location>
</feature>
<organism evidence="3 4">
    <name type="scientific">Caenorhabditis angaria</name>
    <dbReference type="NCBI Taxonomy" id="860376"/>
    <lineage>
        <taxon>Eukaryota</taxon>
        <taxon>Metazoa</taxon>
        <taxon>Ecdysozoa</taxon>
        <taxon>Nematoda</taxon>
        <taxon>Chromadorea</taxon>
        <taxon>Rhabditida</taxon>
        <taxon>Rhabditina</taxon>
        <taxon>Rhabditomorpha</taxon>
        <taxon>Rhabditoidea</taxon>
        <taxon>Rhabditidae</taxon>
        <taxon>Peloderinae</taxon>
        <taxon>Caenorhabditis</taxon>
    </lineage>
</organism>
<sequence length="320" mass="37479">MKATIVFSILVIVMAKSIDSAYPNCKQRPDYTDKKFGKTLFLFPTTFYNVAEDKKKNHFLYILKQISCSIPNNRMFHYGVYSPDGIKQYNQLSDVQNHFKTLTEGKSCNETFERIYNEILPSDYNTFDRVELFYRHPELDDCDFLEYYRKGRRLFRLNFISFDDDYVEVGFNSLNFPNISKIDTNREKATEQLANMTILFINNILGIEKIKKITKLEPVFKCIDQQDDYYIKLGIAIGFILGFALETTIYLIMFDCCCKKKAKKHPKQVNFVRNRRFHHDDLGELSGGNFDDTYGPVKKVTPKDGDQVYEYSAKGISRKM</sequence>